<dbReference type="HOGENOM" id="CLU_2207714_0_0_3"/>
<dbReference type="KEGG" id="pmt:PMT_0906"/>
<evidence type="ECO:0000313" key="2">
    <source>
        <dbReference type="Proteomes" id="UP000001423"/>
    </source>
</evidence>
<proteinExistence type="predicted"/>
<keyword evidence="2" id="KW-1185">Reference proteome</keyword>
<protein>
    <submittedName>
        <fullName evidence="1">Uncharacterized protein</fullName>
    </submittedName>
</protein>
<accession>Q7V752</accession>
<evidence type="ECO:0000313" key="1">
    <source>
        <dbReference type="EMBL" id="CAE21081.1"/>
    </source>
</evidence>
<dbReference type="Proteomes" id="UP000001423">
    <property type="component" value="Chromosome"/>
</dbReference>
<name>Q7V752_PROMM</name>
<gene>
    <name evidence="1" type="ordered locus">PMT_0906</name>
</gene>
<sequence>MVPQLLAGSMARVASKAIRQYMNLNQYQVDLGILIKFTGKIALGQRWVGQSLEYSCHIHRRQLSVAVPLEGGFALGRAFVGFWCSGVLGAHDWLPVSGDTYKPEKHC</sequence>
<organism evidence="1 2">
    <name type="scientific">Prochlorococcus marinus (strain MIT 9313)</name>
    <dbReference type="NCBI Taxonomy" id="74547"/>
    <lineage>
        <taxon>Bacteria</taxon>
        <taxon>Bacillati</taxon>
        <taxon>Cyanobacteriota</taxon>
        <taxon>Cyanophyceae</taxon>
        <taxon>Synechococcales</taxon>
        <taxon>Prochlorococcaceae</taxon>
        <taxon>Prochlorococcus</taxon>
    </lineage>
</organism>
<reference evidence="1 2" key="1">
    <citation type="journal article" date="2003" name="Nature">
        <title>Genome divergence in two Prochlorococcus ecotypes reflects oceanic niche differentiation.</title>
        <authorList>
            <person name="Rocap G."/>
            <person name="Larimer F.W."/>
            <person name="Lamerdin J.E."/>
            <person name="Malfatti S."/>
            <person name="Chain P."/>
            <person name="Ahlgren N.A."/>
            <person name="Arellano A."/>
            <person name="Coleman M."/>
            <person name="Hauser L."/>
            <person name="Hess W.R."/>
            <person name="Johnson Z.I."/>
            <person name="Land M.L."/>
            <person name="Lindell D."/>
            <person name="Post A.F."/>
            <person name="Regala W."/>
            <person name="Shah M."/>
            <person name="Shaw S.L."/>
            <person name="Steglich C."/>
            <person name="Sullivan M.B."/>
            <person name="Ting C.S."/>
            <person name="Tolonen A."/>
            <person name="Webb E.A."/>
            <person name="Zinser E.R."/>
            <person name="Chisholm S.W."/>
        </authorList>
    </citation>
    <scope>NUCLEOTIDE SEQUENCE [LARGE SCALE GENOMIC DNA]</scope>
    <source>
        <strain evidence="2">MIT 9313</strain>
    </source>
</reference>
<dbReference type="EMBL" id="BX548175">
    <property type="protein sequence ID" value="CAE21081.1"/>
    <property type="molecule type" value="Genomic_DNA"/>
</dbReference>
<dbReference type="AlphaFoldDB" id="Q7V752"/>